<dbReference type="InterPro" id="IPR036691">
    <property type="entry name" value="Endo/exonu/phosph_ase_sf"/>
</dbReference>
<evidence type="ECO:0008006" key="3">
    <source>
        <dbReference type="Google" id="ProtNLM"/>
    </source>
</evidence>
<name>A0ABD2W236_9HYME</name>
<proteinExistence type="predicted"/>
<comment type="caution">
    <text evidence="1">The sequence shown here is derived from an EMBL/GenBank/DDBJ whole genome shotgun (WGS) entry which is preliminary data.</text>
</comment>
<dbReference type="EMBL" id="JBJJXI010000142">
    <property type="protein sequence ID" value="KAL3386898.1"/>
    <property type="molecule type" value="Genomic_DNA"/>
</dbReference>
<reference evidence="1 2" key="1">
    <citation type="journal article" date="2024" name="bioRxiv">
        <title>A reference genome for Trichogramma kaykai: A tiny desert-dwelling parasitoid wasp with competing sex-ratio distorters.</title>
        <authorList>
            <person name="Culotta J."/>
            <person name="Lindsey A.R."/>
        </authorList>
    </citation>
    <scope>NUCLEOTIDE SEQUENCE [LARGE SCALE GENOMIC DNA]</scope>
    <source>
        <strain evidence="1 2">KSX58</strain>
    </source>
</reference>
<dbReference type="Gene3D" id="3.60.10.10">
    <property type="entry name" value="Endonuclease/exonuclease/phosphatase"/>
    <property type="match status" value="2"/>
</dbReference>
<keyword evidence="2" id="KW-1185">Reference proteome</keyword>
<evidence type="ECO:0000313" key="1">
    <source>
        <dbReference type="EMBL" id="KAL3386898.1"/>
    </source>
</evidence>
<organism evidence="1 2">
    <name type="scientific">Trichogramma kaykai</name>
    <dbReference type="NCBI Taxonomy" id="54128"/>
    <lineage>
        <taxon>Eukaryota</taxon>
        <taxon>Metazoa</taxon>
        <taxon>Ecdysozoa</taxon>
        <taxon>Arthropoda</taxon>
        <taxon>Hexapoda</taxon>
        <taxon>Insecta</taxon>
        <taxon>Pterygota</taxon>
        <taxon>Neoptera</taxon>
        <taxon>Endopterygota</taxon>
        <taxon>Hymenoptera</taxon>
        <taxon>Apocrita</taxon>
        <taxon>Proctotrupomorpha</taxon>
        <taxon>Chalcidoidea</taxon>
        <taxon>Trichogrammatidae</taxon>
        <taxon>Trichogramma</taxon>
    </lineage>
</organism>
<dbReference type="AlphaFoldDB" id="A0ABD2W236"/>
<sequence>MRILQLNLNHCRSAQDLLSQTVRELGINVAIVCDQYKNPGPHYTWIADSNRQAVIWVRGGLPVQDRPSRPLSFFTWARVSDVYIFSVYAPPRLSITEFSSLLTNMMEEAQDKRPLLVILLDAFSVLDVVLLNTGRTSTFTGPQGSSIIDLSFASDSLTPRVAGW</sequence>
<protein>
    <recommendedName>
        <fullName evidence="3">Endonuclease/exonuclease/phosphatase domain-containing protein</fullName>
    </recommendedName>
</protein>
<dbReference type="SUPFAM" id="SSF56219">
    <property type="entry name" value="DNase I-like"/>
    <property type="match status" value="1"/>
</dbReference>
<accession>A0ABD2W236</accession>
<evidence type="ECO:0000313" key="2">
    <source>
        <dbReference type="Proteomes" id="UP001627154"/>
    </source>
</evidence>
<gene>
    <name evidence="1" type="ORF">TKK_017672</name>
</gene>
<dbReference type="Proteomes" id="UP001627154">
    <property type="component" value="Unassembled WGS sequence"/>
</dbReference>